<sequence length="210" mass="23589">MLLRICHGLYSTTEEGARVKDSVSDDFVCVFNLFHELATLGPSDEVLNPSPAPDMRLCVSGPILSFQTFIDASEKFAVTSPSLSVRRYGRTVGSPPHWLRTLLSSHHRCRLARARLQRLYGSQTAGLPWLTASRLWLHSAFFCPEAVSSPREVQLPRFVLVDGLKLNELPSFRLVGVSLALDAQQMSKTQMPLDSDRKFLGLVYPVQRRY</sequence>
<proteinExistence type="predicted"/>
<gene>
    <name evidence="1" type="ORF">R3P38DRAFT_3169711</name>
</gene>
<dbReference type="Proteomes" id="UP001362999">
    <property type="component" value="Unassembled WGS sequence"/>
</dbReference>
<evidence type="ECO:0000313" key="2">
    <source>
        <dbReference type="Proteomes" id="UP001362999"/>
    </source>
</evidence>
<keyword evidence="2" id="KW-1185">Reference proteome</keyword>
<evidence type="ECO:0000313" key="1">
    <source>
        <dbReference type="EMBL" id="KAK7058194.1"/>
    </source>
</evidence>
<comment type="caution">
    <text evidence="1">The sequence shown here is derived from an EMBL/GenBank/DDBJ whole genome shotgun (WGS) entry which is preliminary data.</text>
</comment>
<organism evidence="1 2">
    <name type="scientific">Favolaschia claudopus</name>
    <dbReference type="NCBI Taxonomy" id="2862362"/>
    <lineage>
        <taxon>Eukaryota</taxon>
        <taxon>Fungi</taxon>
        <taxon>Dikarya</taxon>
        <taxon>Basidiomycota</taxon>
        <taxon>Agaricomycotina</taxon>
        <taxon>Agaricomycetes</taxon>
        <taxon>Agaricomycetidae</taxon>
        <taxon>Agaricales</taxon>
        <taxon>Marasmiineae</taxon>
        <taxon>Mycenaceae</taxon>
        <taxon>Favolaschia</taxon>
    </lineage>
</organism>
<protein>
    <submittedName>
        <fullName evidence="1">Uncharacterized protein</fullName>
    </submittedName>
</protein>
<accession>A0AAW0DZT6</accession>
<dbReference type="EMBL" id="JAWWNJ010000004">
    <property type="protein sequence ID" value="KAK7058194.1"/>
    <property type="molecule type" value="Genomic_DNA"/>
</dbReference>
<name>A0AAW0DZT6_9AGAR</name>
<dbReference type="AlphaFoldDB" id="A0AAW0DZT6"/>
<reference evidence="1 2" key="1">
    <citation type="journal article" date="2024" name="J Genomics">
        <title>Draft genome sequencing and assembly of Favolaschia claudopus CIRM-BRFM 2984 isolated from oak limbs.</title>
        <authorList>
            <person name="Navarro D."/>
            <person name="Drula E."/>
            <person name="Chaduli D."/>
            <person name="Cazenave R."/>
            <person name="Ahrendt S."/>
            <person name="Wang J."/>
            <person name="Lipzen A."/>
            <person name="Daum C."/>
            <person name="Barry K."/>
            <person name="Grigoriev I.V."/>
            <person name="Favel A."/>
            <person name="Rosso M.N."/>
            <person name="Martin F."/>
        </authorList>
    </citation>
    <scope>NUCLEOTIDE SEQUENCE [LARGE SCALE GENOMIC DNA]</scope>
    <source>
        <strain evidence="1 2">CIRM-BRFM 2984</strain>
    </source>
</reference>